<sequence>MCFYCFRTWYRLRLNDLIYADDLPQRFPRLYDPSESAEMRNEDTWDGSMFFPLEDVPQQLEDSSFVNLETNPVCPSGDVTSEIHSEETLPSTSVQKSSDIKSEPKLKKFFHKPSADILTKSSSKGKLSRKNSSDSERDPEKLCEQSPTESIEEEKGDRP</sequence>
<name>A0A8X6X1Z3_9ARAC</name>
<protein>
    <submittedName>
        <fullName evidence="2">Uncharacterized protein</fullName>
    </submittedName>
</protein>
<evidence type="ECO:0000313" key="2">
    <source>
        <dbReference type="EMBL" id="GFY45488.1"/>
    </source>
</evidence>
<evidence type="ECO:0000256" key="1">
    <source>
        <dbReference type="SAM" id="MobiDB-lite"/>
    </source>
</evidence>
<gene>
    <name evidence="2" type="ORF">TNIN_72571</name>
</gene>
<proteinExistence type="predicted"/>
<keyword evidence="3" id="KW-1185">Reference proteome</keyword>
<organism evidence="2 3">
    <name type="scientific">Trichonephila inaurata madagascariensis</name>
    <dbReference type="NCBI Taxonomy" id="2747483"/>
    <lineage>
        <taxon>Eukaryota</taxon>
        <taxon>Metazoa</taxon>
        <taxon>Ecdysozoa</taxon>
        <taxon>Arthropoda</taxon>
        <taxon>Chelicerata</taxon>
        <taxon>Arachnida</taxon>
        <taxon>Araneae</taxon>
        <taxon>Araneomorphae</taxon>
        <taxon>Entelegynae</taxon>
        <taxon>Araneoidea</taxon>
        <taxon>Nephilidae</taxon>
        <taxon>Trichonephila</taxon>
        <taxon>Trichonephila inaurata</taxon>
    </lineage>
</organism>
<feature type="compositionally biased region" description="Basic and acidic residues" evidence="1">
    <location>
        <begin position="131"/>
        <end position="143"/>
    </location>
</feature>
<reference evidence="2" key="1">
    <citation type="submission" date="2020-08" db="EMBL/GenBank/DDBJ databases">
        <title>Multicomponent nature underlies the extraordinary mechanical properties of spider dragline silk.</title>
        <authorList>
            <person name="Kono N."/>
            <person name="Nakamura H."/>
            <person name="Mori M."/>
            <person name="Yoshida Y."/>
            <person name="Ohtoshi R."/>
            <person name="Malay A.D."/>
            <person name="Moran D.A.P."/>
            <person name="Tomita M."/>
            <person name="Numata K."/>
            <person name="Arakawa K."/>
        </authorList>
    </citation>
    <scope>NUCLEOTIDE SEQUENCE</scope>
</reference>
<evidence type="ECO:0000313" key="3">
    <source>
        <dbReference type="Proteomes" id="UP000886998"/>
    </source>
</evidence>
<accession>A0A8X6X1Z3</accession>
<comment type="caution">
    <text evidence="2">The sequence shown here is derived from an EMBL/GenBank/DDBJ whole genome shotgun (WGS) entry which is preliminary data.</text>
</comment>
<dbReference type="Proteomes" id="UP000886998">
    <property type="component" value="Unassembled WGS sequence"/>
</dbReference>
<feature type="region of interest" description="Disordered" evidence="1">
    <location>
        <begin position="76"/>
        <end position="159"/>
    </location>
</feature>
<dbReference type="AlphaFoldDB" id="A0A8X6X1Z3"/>
<feature type="compositionally biased region" description="Polar residues" evidence="1">
    <location>
        <begin position="88"/>
        <end position="97"/>
    </location>
</feature>
<dbReference type="EMBL" id="BMAV01004890">
    <property type="protein sequence ID" value="GFY45488.1"/>
    <property type="molecule type" value="Genomic_DNA"/>
</dbReference>